<accession>A0A0E3W3B3</accession>
<dbReference type="PANTHER" id="PTHR42693">
    <property type="entry name" value="ARYLSULFATASE FAMILY MEMBER"/>
    <property type="match status" value="1"/>
</dbReference>
<dbReference type="STRING" id="690567.1658"/>
<evidence type="ECO:0000313" key="4">
    <source>
        <dbReference type="Proteomes" id="UP000045545"/>
    </source>
</evidence>
<dbReference type="InterPro" id="IPR050738">
    <property type="entry name" value="Sulfatase"/>
</dbReference>
<sequence>MSRVYSYILVWFVLCLTFTCFLATGGKASAEETSPVKHVFLISVGGLNSEGFADTATVNMNYLAGEGVLDRHTMAVRADTLESAETSLLTGAEPTDHKHYTVNDSVEVESIFDVLNKNKRSILVVDGSGGKLQSFAYSNQGYRKIKLTASSKVILEEAYNSFQKSKPFFNYIYVDDCSDVLLRQDQKSYYAAIRKFDIELGEFLKKLQASGVYKESLIIVTSARSSSPSHQVPLIMSGPGVKVNTIISGSMIIDVASTVCQLADLKVPANSRGIPAYTVFNVPTDQKEKMYEDWIKDLKKDRLANWDMNYKLNDELGRTIRQMTDIKEEKQSIFDFAGEREQLIASLKKKLSLERGLWGGVVILMLLGYGAEYIWLRRKFLLFK</sequence>
<evidence type="ECO:0000256" key="2">
    <source>
        <dbReference type="SAM" id="Phobius"/>
    </source>
</evidence>
<dbReference type="GO" id="GO:0004065">
    <property type="term" value="F:arylsulfatase activity"/>
    <property type="evidence" value="ECO:0007669"/>
    <property type="project" value="TreeGrafter"/>
</dbReference>
<keyword evidence="2" id="KW-1133">Transmembrane helix</keyword>
<evidence type="ECO:0000313" key="3">
    <source>
        <dbReference type="EMBL" id="CFX69388.1"/>
    </source>
</evidence>
<proteinExistence type="inferred from homology"/>
<organism evidence="3 4">
    <name type="scientific">Syntrophomonas zehnderi OL-4</name>
    <dbReference type="NCBI Taxonomy" id="690567"/>
    <lineage>
        <taxon>Bacteria</taxon>
        <taxon>Bacillati</taxon>
        <taxon>Bacillota</taxon>
        <taxon>Clostridia</taxon>
        <taxon>Eubacteriales</taxon>
        <taxon>Syntrophomonadaceae</taxon>
        <taxon>Syntrophomonas</taxon>
    </lineage>
</organism>
<keyword evidence="2" id="KW-0472">Membrane</keyword>
<comment type="similarity">
    <text evidence="1">Belongs to the sulfatase family.</text>
</comment>
<dbReference type="OrthoDB" id="1785054at2"/>
<dbReference type="SUPFAM" id="SSF53649">
    <property type="entry name" value="Alkaline phosphatase-like"/>
    <property type="match status" value="1"/>
</dbReference>
<dbReference type="InterPro" id="IPR017850">
    <property type="entry name" value="Alkaline_phosphatase_core_sf"/>
</dbReference>
<dbReference type="RefSeq" id="WP_046497509.1">
    <property type="nucleotide sequence ID" value="NZ_CGIH01000027.1"/>
</dbReference>
<feature type="transmembrane region" description="Helical" evidence="2">
    <location>
        <begin position="356"/>
        <end position="376"/>
    </location>
</feature>
<name>A0A0E3W3B3_9FIRM</name>
<dbReference type="AlphaFoldDB" id="A0A0E3W3B3"/>
<protein>
    <submittedName>
        <fullName evidence="3">Alkaline phosphatase-like, alpha/beta/alpha</fullName>
    </submittedName>
</protein>
<dbReference type="Gene3D" id="3.40.720.10">
    <property type="entry name" value="Alkaline Phosphatase, subunit A"/>
    <property type="match status" value="1"/>
</dbReference>
<dbReference type="PANTHER" id="PTHR42693:SF33">
    <property type="entry name" value="ARYLSULFATASE"/>
    <property type="match status" value="1"/>
</dbReference>
<gene>
    <name evidence="3" type="ORF">1658</name>
</gene>
<keyword evidence="2" id="KW-0812">Transmembrane</keyword>
<keyword evidence="4" id="KW-1185">Reference proteome</keyword>
<evidence type="ECO:0000256" key="1">
    <source>
        <dbReference type="ARBA" id="ARBA00008779"/>
    </source>
</evidence>
<dbReference type="Proteomes" id="UP000045545">
    <property type="component" value="Unassembled WGS sequence"/>
</dbReference>
<dbReference type="EMBL" id="CGIH01000027">
    <property type="protein sequence ID" value="CFX69388.1"/>
    <property type="molecule type" value="Genomic_DNA"/>
</dbReference>
<reference evidence="3 4" key="1">
    <citation type="submission" date="2015-03" db="EMBL/GenBank/DDBJ databases">
        <authorList>
            <person name="Murphy D."/>
        </authorList>
    </citation>
    <scope>NUCLEOTIDE SEQUENCE [LARGE SCALE GENOMIC DNA]</scope>
    <source>
        <strain evidence="3 4">OL-4</strain>
    </source>
</reference>